<protein>
    <recommendedName>
        <fullName evidence="4">Secreted protein</fullName>
    </recommendedName>
</protein>
<dbReference type="AlphaFoldDB" id="A0A8J3T1M7"/>
<sequence length="389" mass="40342">MRRIFAACAAVSLAVLAAAPASATTWTITPTPGGDLSRLNAVAALSPTGAWAVGTAYDFGLGAERTLIERWNGTSWSRVTSPNGSQFYNQLYGVDAASSTSAWAVGSIETAHGANGGGDGPKKAAAWRWNGSTWRIVDLPKPATTPTVTGVDMLSGTEAWAVGWYYETLSPALGVPYTARWNGSAWTEVDAPTPGSYLNTLYAVSGTSAADVWAVGNWRNRGSGERYHPLALHWTGSAWAQVPVPDPAGGVGGSLRGVKAISPTDVWAVGYRDYRTPAAFHYDGTAWSEVPLPALGGTGNNFLYGVTAVAADQVWAAGYTSAGTNNPEPLVMRWNGTAWRVETLPATEAGGMLNGVAAAPGTVLGVGSRVAFSGSSWTDRTLGVRGAGG</sequence>
<dbReference type="RefSeq" id="WP_203878919.1">
    <property type="nucleotide sequence ID" value="NZ_BOOK01000053.1"/>
</dbReference>
<gene>
    <name evidence="2" type="ORF">Pta02_66870</name>
</gene>
<keyword evidence="3" id="KW-1185">Reference proteome</keyword>
<evidence type="ECO:0008006" key="4">
    <source>
        <dbReference type="Google" id="ProtNLM"/>
    </source>
</evidence>
<proteinExistence type="predicted"/>
<reference evidence="2" key="1">
    <citation type="submission" date="2021-01" db="EMBL/GenBank/DDBJ databases">
        <title>Whole genome shotgun sequence of Planobispora takensis NBRC 109077.</title>
        <authorList>
            <person name="Komaki H."/>
            <person name="Tamura T."/>
        </authorList>
    </citation>
    <scope>NUCLEOTIDE SEQUENCE</scope>
    <source>
        <strain evidence="2">NBRC 109077</strain>
    </source>
</reference>
<feature type="signal peptide" evidence="1">
    <location>
        <begin position="1"/>
        <end position="23"/>
    </location>
</feature>
<keyword evidence="1" id="KW-0732">Signal</keyword>
<dbReference type="EMBL" id="BOOK01000053">
    <property type="protein sequence ID" value="GII04679.1"/>
    <property type="molecule type" value="Genomic_DNA"/>
</dbReference>
<dbReference type="Proteomes" id="UP000634476">
    <property type="component" value="Unassembled WGS sequence"/>
</dbReference>
<comment type="caution">
    <text evidence="2">The sequence shown here is derived from an EMBL/GenBank/DDBJ whole genome shotgun (WGS) entry which is preliminary data.</text>
</comment>
<feature type="chain" id="PRO_5035237719" description="Secreted protein" evidence="1">
    <location>
        <begin position="24"/>
        <end position="389"/>
    </location>
</feature>
<evidence type="ECO:0000256" key="1">
    <source>
        <dbReference type="SAM" id="SignalP"/>
    </source>
</evidence>
<evidence type="ECO:0000313" key="2">
    <source>
        <dbReference type="EMBL" id="GII04679.1"/>
    </source>
</evidence>
<organism evidence="2 3">
    <name type="scientific">Planobispora takensis</name>
    <dbReference type="NCBI Taxonomy" id="1367882"/>
    <lineage>
        <taxon>Bacteria</taxon>
        <taxon>Bacillati</taxon>
        <taxon>Actinomycetota</taxon>
        <taxon>Actinomycetes</taxon>
        <taxon>Streptosporangiales</taxon>
        <taxon>Streptosporangiaceae</taxon>
        <taxon>Planobispora</taxon>
    </lineage>
</organism>
<name>A0A8J3T1M7_9ACTN</name>
<accession>A0A8J3T1M7</accession>
<evidence type="ECO:0000313" key="3">
    <source>
        <dbReference type="Proteomes" id="UP000634476"/>
    </source>
</evidence>